<accession>A0A1Y1HPN6</accession>
<feature type="compositionally biased region" description="Polar residues" evidence="1">
    <location>
        <begin position="125"/>
        <end position="159"/>
    </location>
</feature>
<organism evidence="3 4">
    <name type="scientific">Klebsormidium nitens</name>
    <name type="common">Green alga</name>
    <name type="synonym">Ulothrix nitens</name>
    <dbReference type="NCBI Taxonomy" id="105231"/>
    <lineage>
        <taxon>Eukaryota</taxon>
        <taxon>Viridiplantae</taxon>
        <taxon>Streptophyta</taxon>
        <taxon>Klebsormidiophyceae</taxon>
        <taxon>Klebsormidiales</taxon>
        <taxon>Klebsormidiaceae</taxon>
        <taxon>Klebsormidium</taxon>
    </lineage>
</organism>
<dbReference type="Proteomes" id="UP000054558">
    <property type="component" value="Unassembled WGS sequence"/>
</dbReference>
<gene>
    <name evidence="3" type="ORF">KFL_000150300</name>
</gene>
<feature type="region of interest" description="Disordered" evidence="1">
    <location>
        <begin position="575"/>
        <end position="610"/>
    </location>
</feature>
<name>A0A1Y1HPN6_KLENI</name>
<dbReference type="PANTHER" id="PTHR12526">
    <property type="entry name" value="GLYCOSYLTRANSFERASE"/>
    <property type="match status" value="1"/>
</dbReference>
<keyword evidence="4" id="KW-1185">Reference proteome</keyword>
<protein>
    <recommendedName>
        <fullName evidence="5">Glycosyltransferase subfamily 4-like N-terminal domain-containing protein</fullName>
    </recommendedName>
</protein>
<dbReference type="AlphaFoldDB" id="A0A1Y1HPN6"/>
<proteinExistence type="predicted"/>
<evidence type="ECO:0000256" key="2">
    <source>
        <dbReference type="SAM" id="SignalP"/>
    </source>
</evidence>
<dbReference type="Gene3D" id="3.40.50.2000">
    <property type="entry name" value="Glycogen Phosphorylase B"/>
    <property type="match status" value="2"/>
</dbReference>
<dbReference type="PANTHER" id="PTHR12526:SF572">
    <property type="entry name" value="BLL5144 PROTEIN"/>
    <property type="match status" value="1"/>
</dbReference>
<keyword evidence="2" id="KW-0732">Signal</keyword>
<dbReference type="PROSITE" id="PS51257">
    <property type="entry name" value="PROKAR_LIPOPROTEIN"/>
    <property type="match status" value="1"/>
</dbReference>
<evidence type="ECO:0000313" key="4">
    <source>
        <dbReference type="Proteomes" id="UP000054558"/>
    </source>
</evidence>
<dbReference type="EMBL" id="DF236964">
    <property type="protein sequence ID" value="GAQ78576.1"/>
    <property type="molecule type" value="Genomic_DNA"/>
</dbReference>
<evidence type="ECO:0000256" key="1">
    <source>
        <dbReference type="SAM" id="MobiDB-lite"/>
    </source>
</evidence>
<reference evidence="3 4" key="1">
    <citation type="journal article" date="2014" name="Nat. Commun.">
        <title>Klebsormidium flaccidum genome reveals primary factors for plant terrestrial adaptation.</title>
        <authorList>
            <person name="Hori K."/>
            <person name="Maruyama F."/>
            <person name="Fujisawa T."/>
            <person name="Togashi T."/>
            <person name="Yamamoto N."/>
            <person name="Seo M."/>
            <person name="Sato S."/>
            <person name="Yamada T."/>
            <person name="Mori H."/>
            <person name="Tajima N."/>
            <person name="Moriyama T."/>
            <person name="Ikeuchi M."/>
            <person name="Watanabe M."/>
            <person name="Wada H."/>
            <person name="Kobayashi K."/>
            <person name="Saito M."/>
            <person name="Masuda T."/>
            <person name="Sasaki-Sekimoto Y."/>
            <person name="Mashiguchi K."/>
            <person name="Awai K."/>
            <person name="Shimojima M."/>
            <person name="Masuda S."/>
            <person name="Iwai M."/>
            <person name="Nobusawa T."/>
            <person name="Narise T."/>
            <person name="Kondo S."/>
            <person name="Saito H."/>
            <person name="Sato R."/>
            <person name="Murakawa M."/>
            <person name="Ihara Y."/>
            <person name="Oshima-Yamada Y."/>
            <person name="Ohtaka K."/>
            <person name="Satoh M."/>
            <person name="Sonobe K."/>
            <person name="Ishii M."/>
            <person name="Ohtani R."/>
            <person name="Kanamori-Sato M."/>
            <person name="Honoki R."/>
            <person name="Miyazaki D."/>
            <person name="Mochizuki H."/>
            <person name="Umetsu J."/>
            <person name="Higashi K."/>
            <person name="Shibata D."/>
            <person name="Kamiya Y."/>
            <person name="Sato N."/>
            <person name="Nakamura Y."/>
            <person name="Tabata S."/>
            <person name="Ida S."/>
            <person name="Kurokawa K."/>
            <person name="Ohta H."/>
        </authorList>
    </citation>
    <scope>NUCLEOTIDE SEQUENCE [LARGE SCALE GENOMIC DNA]</scope>
    <source>
        <strain evidence="3 4">NIES-2285</strain>
    </source>
</reference>
<feature type="compositionally biased region" description="Basic and acidic residues" evidence="1">
    <location>
        <begin position="580"/>
        <end position="591"/>
    </location>
</feature>
<evidence type="ECO:0000313" key="3">
    <source>
        <dbReference type="EMBL" id="GAQ78576.1"/>
    </source>
</evidence>
<feature type="region of interest" description="Disordered" evidence="1">
    <location>
        <begin position="123"/>
        <end position="163"/>
    </location>
</feature>
<sequence length="908" mass="98028">MSALRNPPGRRFGWGLPLAALACCALIVQLLSGQSWVLPAVCCKGCVRDPPTGCSPGELDRADHSVFHLSESDLPGNDLVFKLFSEEVKKDGPGLLASGQGQQVRTDPVKFATRAEKEVPKLFQVSGQRETVASGSDESSPKSQNPASQKATFNSSSDTLPDIDHSTAEAAKNKASHPFRIALLSSYTPQRCGLAEATHDLYHRGLVSAGLLTPRVSVGVIAVDEGGTAGNYSEEVAFVISKWNQEDYVRAADVINRDYDVLNVHHEYGIFGGDNGEFLLALLSRLTVPVVTNLHTVPTSLSVQAKTVVGRILHHSARVQVFLPSLCDRLRNQFSLRFKCSFSPRGVPSPSAKTRQILSGGSDEVVIVTPGPLAPAHRIEHMIEAMKIVRAAIPQAVYHVQGDLPRNADVTAAKDYVSSLRRLAESFGVEDAVRIEERFAGNEELTTLVSRASLVVTPYIDRTQVSSDVLALAVALERPAIATPFEYARWLCNRTSAGPPVCALVPFQNPGALAAAAVRILRRPDLPRVAPAAAHARGMLAYWPELAARWVALLRDVSVTWQRDRTFRVRRIQGPFPKADVNDPKNDESQMKTDGLGGQSRLTASQTERDEIGGLRLKTGPFRGVHSAGGAPPLERCTAQRGADGSFYATNSLLALHGRFYKGGEHRVKHTLLQGSDLVLGAAGVRYGGAFLSARSEIGQVETRLIPDVENLRQEGRGAVLGFESLVFASGDESAPVARVSTSFRLQPKSTALTLEFRVEAMGGCLADVEIISGMDCMSSTFPGLTFDTFRARSTDGKDIGVSATSAEATLFDRTKDGVSDWSIVMNRAGDFGVVTVPRNESLLSSTFSEVSEEAGDVSFHYVASRYALGEVCSGLPKSIVEEKILVSKIDVDNWSFFDGVVRELNPN</sequence>
<dbReference type="SUPFAM" id="SSF53756">
    <property type="entry name" value="UDP-Glycosyltransferase/glycogen phosphorylase"/>
    <property type="match status" value="1"/>
</dbReference>
<dbReference type="STRING" id="105231.A0A1Y1HPN6"/>
<feature type="signal peptide" evidence="2">
    <location>
        <begin position="1"/>
        <end position="33"/>
    </location>
</feature>
<evidence type="ECO:0008006" key="5">
    <source>
        <dbReference type="Google" id="ProtNLM"/>
    </source>
</evidence>
<dbReference type="OrthoDB" id="2193793at2759"/>
<feature type="chain" id="PRO_5012101260" description="Glycosyltransferase subfamily 4-like N-terminal domain-containing protein" evidence="2">
    <location>
        <begin position="34"/>
        <end position="908"/>
    </location>
</feature>